<protein>
    <submittedName>
        <fullName evidence="2">Uncharacterized protein</fullName>
    </submittedName>
</protein>
<keyword evidence="1" id="KW-0812">Transmembrane</keyword>
<evidence type="ECO:0000256" key="1">
    <source>
        <dbReference type="SAM" id="Phobius"/>
    </source>
</evidence>
<organism evidence="2 3">
    <name type="scientific">Vicia faba</name>
    <name type="common">Broad bean</name>
    <name type="synonym">Faba vulgaris</name>
    <dbReference type="NCBI Taxonomy" id="3906"/>
    <lineage>
        <taxon>Eukaryota</taxon>
        <taxon>Viridiplantae</taxon>
        <taxon>Streptophyta</taxon>
        <taxon>Embryophyta</taxon>
        <taxon>Tracheophyta</taxon>
        <taxon>Spermatophyta</taxon>
        <taxon>Magnoliopsida</taxon>
        <taxon>eudicotyledons</taxon>
        <taxon>Gunneridae</taxon>
        <taxon>Pentapetalae</taxon>
        <taxon>rosids</taxon>
        <taxon>fabids</taxon>
        <taxon>Fabales</taxon>
        <taxon>Fabaceae</taxon>
        <taxon>Papilionoideae</taxon>
        <taxon>50 kb inversion clade</taxon>
        <taxon>NPAAA clade</taxon>
        <taxon>Hologalegina</taxon>
        <taxon>IRL clade</taxon>
        <taxon>Fabeae</taxon>
        <taxon>Vicia</taxon>
    </lineage>
</organism>
<name>A0AAV1A4C4_VICFA</name>
<dbReference type="Proteomes" id="UP001157006">
    <property type="component" value="Chromosome 3"/>
</dbReference>
<feature type="transmembrane region" description="Helical" evidence="1">
    <location>
        <begin position="47"/>
        <end position="66"/>
    </location>
</feature>
<reference evidence="2 3" key="1">
    <citation type="submission" date="2023-01" db="EMBL/GenBank/DDBJ databases">
        <authorList>
            <person name="Kreplak J."/>
        </authorList>
    </citation>
    <scope>NUCLEOTIDE SEQUENCE [LARGE SCALE GENOMIC DNA]</scope>
</reference>
<keyword evidence="1" id="KW-0472">Membrane</keyword>
<sequence length="154" mass="17634">MEVESENLRVLKQGKVNHFASELVYHGMQGPFVMSLLLNCTVNAEMGVVYIRLLLILFLLASKGILSNVSHVRKTILILMFLVKSRHQSSGWMLSTKQRKPSLYSIRRLISNANRFNLPSLKRVLSLEGSFRHDYIGKARTLSKELMIEVKMET</sequence>
<gene>
    <name evidence="2" type="ORF">VFH_III171160</name>
</gene>
<dbReference type="EMBL" id="OX451738">
    <property type="protein sequence ID" value="CAI8605191.1"/>
    <property type="molecule type" value="Genomic_DNA"/>
</dbReference>
<dbReference type="AlphaFoldDB" id="A0AAV1A4C4"/>
<keyword evidence="1" id="KW-1133">Transmembrane helix</keyword>
<proteinExistence type="predicted"/>
<evidence type="ECO:0000313" key="3">
    <source>
        <dbReference type="Proteomes" id="UP001157006"/>
    </source>
</evidence>
<evidence type="ECO:0000313" key="2">
    <source>
        <dbReference type="EMBL" id="CAI8605191.1"/>
    </source>
</evidence>
<keyword evidence="3" id="KW-1185">Reference proteome</keyword>
<accession>A0AAV1A4C4</accession>